<dbReference type="RefSeq" id="WP_194864587.1">
    <property type="nucleotide sequence ID" value="NZ_ARXX01000015.1"/>
</dbReference>
<gene>
    <name evidence="3" type="ORF">Y5W_01294</name>
</gene>
<feature type="transmembrane region" description="Helical" evidence="2">
    <location>
        <begin position="31"/>
        <end position="51"/>
    </location>
</feature>
<dbReference type="Proteomes" id="UP000662703">
    <property type="component" value="Unassembled WGS sequence"/>
</dbReference>
<feature type="region of interest" description="Disordered" evidence="1">
    <location>
        <begin position="92"/>
        <end position="111"/>
    </location>
</feature>
<evidence type="ECO:0000256" key="1">
    <source>
        <dbReference type="SAM" id="MobiDB-lite"/>
    </source>
</evidence>
<keyword evidence="2" id="KW-0812">Transmembrane</keyword>
<evidence type="ECO:0000313" key="3">
    <source>
        <dbReference type="EMBL" id="MBF5056000.1"/>
    </source>
</evidence>
<keyword evidence="2" id="KW-0472">Membrane</keyword>
<proteinExistence type="predicted"/>
<feature type="compositionally biased region" description="Polar residues" evidence="1">
    <location>
        <begin position="101"/>
        <end position="111"/>
    </location>
</feature>
<name>A0ABS0APD3_9GAMM</name>
<protein>
    <recommendedName>
        <fullName evidence="5">LapA family protein</fullName>
    </recommendedName>
</protein>
<keyword evidence="2" id="KW-1133">Transmembrane helix</keyword>
<sequence length="111" mass="12314">MEPDPYDSPRPGSKLGRAAKGGGRWLRRHPLGALQILLLILVLVVIAQNLEPTSIDLLFWTVAALPKLVLMLLSMVVGALFWEGLRRRWLKPGRRHGATPKDTSATSQTRP</sequence>
<dbReference type="EMBL" id="ARXX01000015">
    <property type="protein sequence ID" value="MBF5056000.1"/>
    <property type="molecule type" value="Genomic_DNA"/>
</dbReference>
<feature type="transmembrane region" description="Helical" evidence="2">
    <location>
        <begin position="57"/>
        <end position="82"/>
    </location>
</feature>
<accession>A0ABS0APD3</accession>
<evidence type="ECO:0000256" key="2">
    <source>
        <dbReference type="SAM" id="Phobius"/>
    </source>
</evidence>
<keyword evidence="4" id="KW-1185">Reference proteome</keyword>
<reference evidence="3 4" key="1">
    <citation type="submission" date="2012-09" db="EMBL/GenBank/DDBJ databases">
        <title>Genome Sequence of alkane-degrading Bacterium Alcanivorax sp. 521-1.</title>
        <authorList>
            <person name="Lai Q."/>
            <person name="Shao Z."/>
        </authorList>
    </citation>
    <scope>NUCLEOTIDE SEQUENCE [LARGE SCALE GENOMIC DNA]</scope>
    <source>
        <strain evidence="3 4">521-1</strain>
    </source>
</reference>
<evidence type="ECO:0008006" key="5">
    <source>
        <dbReference type="Google" id="ProtNLM"/>
    </source>
</evidence>
<organism evidence="3 4">
    <name type="scientific">Alloalcanivorax profundimaris</name>
    <dbReference type="NCBI Taxonomy" id="2735259"/>
    <lineage>
        <taxon>Bacteria</taxon>
        <taxon>Pseudomonadati</taxon>
        <taxon>Pseudomonadota</taxon>
        <taxon>Gammaproteobacteria</taxon>
        <taxon>Oceanospirillales</taxon>
        <taxon>Alcanivoracaceae</taxon>
        <taxon>Alloalcanivorax</taxon>
    </lineage>
</organism>
<evidence type="ECO:0000313" key="4">
    <source>
        <dbReference type="Proteomes" id="UP000662703"/>
    </source>
</evidence>
<feature type="region of interest" description="Disordered" evidence="1">
    <location>
        <begin position="1"/>
        <end position="20"/>
    </location>
</feature>
<comment type="caution">
    <text evidence="3">The sequence shown here is derived from an EMBL/GenBank/DDBJ whole genome shotgun (WGS) entry which is preliminary data.</text>
</comment>